<protein>
    <submittedName>
        <fullName evidence="2">Uncharacterized protein</fullName>
    </submittedName>
</protein>
<evidence type="ECO:0000313" key="3">
    <source>
        <dbReference type="Proteomes" id="UP000593576"/>
    </source>
</evidence>
<keyword evidence="3" id="KW-1185">Reference proteome</keyword>
<reference evidence="2 3" key="1">
    <citation type="journal article" date="2019" name="Genome Biol. Evol.">
        <title>Insights into the evolution of the New World diploid cottons (Gossypium, subgenus Houzingenia) based on genome sequencing.</title>
        <authorList>
            <person name="Grover C.E."/>
            <person name="Arick M.A. 2nd"/>
            <person name="Thrash A."/>
            <person name="Conover J.L."/>
            <person name="Sanders W.S."/>
            <person name="Peterson D.G."/>
            <person name="Frelichowski J.E."/>
            <person name="Scheffler J.A."/>
            <person name="Scheffler B.E."/>
            <person name="Wendel J.F."/>
        </authorList>
    </citation>
    <scope>NUCLEOTIDE SEQUENCE [LARGE SCALE GENOMIC DNA]</scope>
    <source>
        <strain evidence="2">1</strain>
        <tissue evidence="2">Leaf</tissue>
    </source>
</reference>
<proteinExistence type="predicted"/>
<dbReference type="InterPro" id="IPR016135">
    <property type="entry name" value="UBQ-conjugating_enzyme/RWD"/>
</dbReference>
<dbReference type="Gene3D" id="3.10.110.10">
    <property type="entry name" value="Ubiquitin Conjugating Enzyme"/>
    <property type="match status" value="1"/>
</dbReference>
<dbReference type="OrthoDB" id="406833at2759"/>
<dbReference type="EMBL" id="JABFAF010000003">
    <property type="protein sequence ID" value="MBA0851473.1"/>
    <property type="molecule type" value="Genomic_DNA"/>
</dbReference>
<keyword evidence="1" id="KW-0732">Signal</keyword>
<comment type="caution">
    <text evidence="2">The sequence shown here is derived from an EMBL/GenBank/DDBJ whole genome shotgun (WGS) entry which is preliminary data.</text>
</comment>
<evidence type="ECO:0000256" key="1">
    <source>
        <dbReference type="SAM" id="SignalP"/>
    </source>
</evidence>
<dbReference type="Proteomes" id="UP000593576">
    <property type="component" value="Unassembled WGS sequence"/>
</dbReference>
<gene>
    <name evidence="2" type="ORF">Goshw_020481</name>
</gene>
<sequence>MTVSSICISILSMLSSATAKQCPEDNDRYVKNCRNGRSPKQTRWWFHDD</sequence>
<accession>A0A7J9KYD2</accession>
<organism evidence="2 3">
    <name type="scientific">Gossypium schwendimanii</name>
    <name type="common">Cotton</name>
    <dbReference type="NCBI Taxonomy" id="34291"/>
    <lineage>
        <taxon>Eukaryota</taxon>
        <taxon>Viridiplantae</taxon>
        <taxon>Streptophyta</taxon>
        <taxon>Embryophyta</taxon>
        <taxon>Tracheophyta</taxon>
        <taxon>Spermatophyta</taxon>
        <taxon>Magnoliopsida</taxon>
        <taxon>eudicotyledons</taxon>
        <taxon>Gunneridae</taxon>
        <taxon>Pentapetalae</taxon>
        <taxon>rosids</taxon>
        <taxon>malvids</taxon>
        <taxon>Malvales</taxon>
        <taxon>Malvaceae</taxon>
        <taxon>Malvoideae</taxon>
        <taxon>Gossypium</taxon>
    </lineage>
</organism>
<evidence type="ECO:0000313" key="2">
    <source>
        <dbReference type="EMBL" id="MBA0851473.1"/>
    </source>
</evidence>
<name>A0A7J9KYD2_GOSSC</name>
<feature type="signal peptide" evidence="1">
    <location>
        <begin position="1"/>
        <end position="19"/>
    </location>
</feature>
<feature type="non-terminal residue" evidence="2">
    <location>
        <position position="49"/>
    </location>
</feature>
<dbReference type="AlphaFoldDB" id="A0A7J9KYD2"/>
<feature type="chain" id="PRO_5029658193" evidence="1">
    <location>
        <begin position="20"/>
        <end position="49"/>
    </location>
</feature>